<protein>
    <submittedName>
        <fullName evidence="2">Uncharacterized protein</fullName>
    </submittedName>
</protein>
<evidence type="ECO:0000256" key="1">
    <source>
        <dbReference type="SAM" id="MobiDB-lite"/>
    </source>
</evidence>
<feature type="region of interest" description="Disordered" evidence="1">
    <location>
        <begin position="1"/>
        <end position="65"/>
    </location>
</feature>
<reference evidence="2 3" key="1">
    <citation type="journal article" date="2021" name="Nat. Plants">
        <title>The Taxus genome provides insights into paclitaxel biosynthesis.</title>
        <authorList>
            <person name="Xiong X."/>
            <person name="Gou J."/>
            <person name="Liao Q."/>
            <person name="Li Y."/>
            <person name="Zhou Q."/>
            <person name="Bi G."/>
            <person name="Li C."/>
            <person name="Du R."/>
            <person name="Wang X."/>
            <person name="Sun T."/>
            <person name="Guo L."/>
            <person name="Liang H."/>
            <person name="Lu P."/>
            <person name="Wu Y."/>
            <person name="Zhang Z."/>
            <person name="Ro D.K."/>
            <person name="Shang Y."/>
            <person name="Huang S."/>
            <person name="Yan J."/>
        </authorList>
    </citation>
    <scope>NUCLEOTIDE SEQUENCE [LARGE SCALE GENOMIC DNA]</scope>
    <source>
        <strain evidence="2">Ta-2019</strain>
    </source>
</reference>
<sequence>IISVSGSKEGSNGGSTDTGTHDGGASGDAPSTRGGVEGQPTTWLRENIDAPARRRLPDAHWGPDDCASETEAYATIHRGYDTGARDMWAQYIGVRPHRDVKGEGVLGGQGDDETVVVRLGQP</sequence>
<comment type="caution">
    <text evidence="2">The sequence shown here is derived from an EMBL/GenBank/DDBJ whole genome shotgun (WGS) entry which is preliminary data.</text>
</comment>
<evidence type="ECO:0000313" key="2">
    <source>
        <dbReference type="EMBL" id="KAH9299277.1"/>
    </source>
</evidence>
<dbReference type="AlphaFoldDB" id="A0AA38FEZ8"/>
<feature type="compositionally biased region" description="Basic and acidic residues" evidence="1">
    <location>
        <begin position="46"/>
        <end position="63"/>
    </location>
</feature>
<accession>A0AA38FEZ8</accession>
<organism evidence="2 3">
    <name type="scientific">Taxus chinensis</name>
    <name type="common">Chinese yew</name>
    <name type="synonym">Taxus wallichiana var. chinensis</name>
    <dbReference type="NCBI Taxonomy" id="29808"/>
    <lineage>
        <taxon>Eukaryota</taxon>
        <taxon>Viridiplantae</taxon>
        <taxon>Streptophyta</taxon>
        <taxon>Embryophyta</taxon>
        <taxon>Tracheophyta</taxon>
        <taxon>Spermatophyta</taxon>
        <taxon>Pinopsida</taxon>
        <taxon>Pinidae</taxon>
        <taxon>Conifers II</taxon>
        <taxon>Cupressales</taxon>
        <taxon>Taxaceae</taxon>
        <taxon>Taxus</taxon>
    </lineage>
</organism>
<gene>
    <name evidence="2" type="ORF">KI387_030959</name>
</gene>
<evidence type="ECO:0000313" key="3">
    <source>
        <dbReference type="Proteomes" id="UP000824469"/>
    </source>
</evidence>
<feature type="non-terminal residue" evidence="2">
    <location>
        <position position="1"/>
    </location>
</feature>
<proteinExistence type="predicted"/>
<feature type="non-terminal residue" evidence="2">
    <location>
        <position position="122"/>
    </location>
</feature>
<name>A0AA38FEZ8_TAXCH</name>
<dbReference type="EMBL" id="JAHRHJ020000010">
    <property type="protein sequence ID" value="KAH9299277.1"/>
    <property type="molecule type" value="Genomic_DNA"/>
</dbReference>
<dbReference type="Proteomes" id="UP000824469">
    <property type="component" value="Unassembled WGS sequence"/>
</dbReference>
<keyword evidence="3" id="KW-1185">Reference proteome</keyword>